<organism evidence="1 2">
    <name type="scientific">Pieris macdunnoughi</name>
    <dbReference type="NCBI Taxonomy" id="345717"/>
    <lineage>
        <taxon>Eukaryota</taxon>
        <taxon>Metazoa</taxon>
        <taxon>Ecdysozoa</taxon>
        <taxon>Arthropoda</taxon>
        <taxon>Hexapoda</taxon>
        <taxon>Insecta</taxon>
        <taxon>Pterygota</taxon>
        <taxon>Neoptera</taxon>
        <taxon>Endopterygota</taxon>
        <taxon>Lepidoptera</taxon>
        <taxon>Glossata</taxon>
        <taxon>Ditrysia</taxon>
        <taxon>Papilionoidea</taxon>
        <taxon>Pieridae</taxon>
        <taxon>Pierinae</taxon>
        <taxon>Pieris</taxon>
    </lineage>
</organism>
<dbReference type="Proteomes" id="UP000663880">
    <property type="component" value="Unassembled WGS sequence"/>
</dbReference>
<gene>
    <name evidence="1" type="ORF">PMACD_LOCUS15017</name>
</gene>
<comment type="caution">
    <text evidence="1">The sequence shown here is derived from an EMBL/GenBank/DDBJ whole genome shotgun (WGS) entry which is preliminary data.</text>
</comment>
<dbReference type="OrthoDB" id="7449202at2759"/>
<evidence type="ECO:0000313" key="1">
    <source>
        <dbReference type="EMBL" id="CAF4944194.1"/>
    </source>
</evidence>
<accession>A0A821XKM4</accession>
<proteinExistence type="predicted"/>
<reference evidence="1" key="1">
    <citation type="submission" date="2021-02" db="EMBL/GenBank/DDBJ databases">
        <authorList>
            <person name="Steward A R."/>
        </authorList>
    </citation>
    <scope>NUCLEOTIDE SEQUENCE</scope>
</reference>
<keyword evidence="2" id="KW-1185">Reference proteome</keyword>
<protein>
    <submittedName>
        <fullName evidence="1">Uncharacterized protein</fullName>
    </submittedName>
</protein>
<dbReference type="EMBL" id="CAJOBZ010000068">
    <property type="protein sequence ID" value="CAF4944194.1"/>
    <property type="molecule type" value="Genomic_DNA"/>
</dbReference>
<sequence length="250" mass="26054">MTTKTDALRDKLLLGVASWMANPLPQVGAKSTGLSGAPRGQDVYSATGCRGGCTSWAQGFVSSLASVQLYFGYGPARMNLEADQLVGDVPTEAELGAATAAQRRLQSAGSLTFYRGIGFLTRKQQANDRYQRRIAAMRAPEPPAEVVQAVQAANEAVVAALEGPLPGDGQAAGPALPVPEAQGAPPVRVARAAGIDNENWNAYSDTVPVYSVGVNTWAEEGEAVPFSSLYNHIAERITDPNATGALGALV</sequence>
<dbReference type="AlphaFoldDB" id="A0A821XKM4"/>
<name>A0A821XKM4_9NEOP</name>
<evidence type="ECO:0000313" key="2">
    <source>
        <dbReference type="Proteomes" id="UP000663880"/>
    </source>
</evidence>